<gene>
    <name evidence="7" type="ORF">B4167_1794</name>
    <name evidence="6" type="ORF">BT1A1_1152</name>
</gene>
<feature type="signal peptide" evidence="4">
    <location>
        <begin position="1"/>
        <end position="24"/>
    </location>
</feature>
<dbReference type="PANTHER" id="PTHR45663:SF11">
    <property type="entry name" value="GEO12009P1"/>
    <property type="match status" value="1"/>
</dbReference>
<dbReference type="Gene3D" id="3.40.30.10">
    <property type="entry name" value="Glutaredoxin"/>
    <property type="match status" value="1"/>
</dbReference>
<dbReference type="PATRIC" id="fig|35841.7.peg.2043"/>
<dbReference type="PROSITE" id="PS51352">
    <property type="entry name" value="THIOREDOXIN_2"/>
    <property type="match status" value="1"/>
</dbReference>
<evidence type="ECO:0000259" key="5">
    <source>
        <dbReference type="PROSITE" id="PS51352"/>
    </source>
</evidence>
<evidence type="ECO:0000256" key="1">
    <source>
        <dbReference type="ARBA" id="ARBA00008987"/>
    </source>
</evidence>
<feature type="domain" description="Thioredoxin" evidence="5">
    <location>
        <begin position="11"/>
        <end position="135"/>
    </location>
</feature>
<dbReference type="GO" id="GO:0015035">
    <property type="term" value="F:protein-disulfide reductase activity"/>
    <property type="evidence" value="ECO:0007669"/>
    <property type="project" value="TreeGrafter"/>
</dbReference>
<dbReference type="InterPro" id="IPR013766">
    <property type="entry name" value="Thioredoxin_domain"/>
</dbReference>
<dbReference type="GO" id="GO:0005737">
    <property type="term" value="C:cytoplasm"/>
    <property type="evidence" value="ECO:0007669"/>
    <property type="project" value="TreeGrafter"/>
</dbReference>
<dbReference type="Proteomes" id="UP000040576">
    <property type="component" value="Unassembled WGS sequence"/>
</dbReference>
<evidence type="ECO:0000313" key="9">
    <source>
        <dbReference type="Proteomes" id="UP000040576"/>
    </source>
</evidence>
<dbReference type="OrthoDB" id="32134at2"/>
<sequence length="136" mass="15748">MKKVLIFLGIIVVLFAAIAFLNNAQENDAQDYYKNSVTPDELQDELKNDGTATVYFYSPECIHCQKTTPIVVPLAEDLNIDLQIYDVLQYEQGWDDYKIEGTPTIIHFENGKEVARIHGEKKKDEFQDWFEENVLK</sequence>
<dbReference type="RefSeq" id="WP_034768986.1">
    <property type="nucleotide sequence ID" value="NZ_CCRF01000039.1"/>
</dbReference>
<accession>A0A090KQP2</accession>
<reference evidence="7 8" key="2">
    <citation type="submission" date="2015-01" db="EMBL/GenBank/DDBJ databases">
        <title>Draft Genome Sequences of Four Bacillus thermoamylovorans Strains, Isolated From Food Products.</title>
        <authorList>
            <person name="Krawcyk A.O."/>
            <person name="Berendsen E.M."/>
            <person name="Eijlander R.T."/>
            <person name="de Jong A."/>
            <person name="Wells-Bennik M."/>
            <person name="Kuipers O.P."/>
        </authorList>
    </citation>
    <scope>NUCLEOTIDE SEQUENCE [LARGE SCALE GENOMIC DNA]</scope>
    <source>
        <strain evidence="7 8">B4167</strain>
    </source>
</reference>
<organism evidence="6 9">
    <name type="scientific">Caldibacillus thermoamylovorans</name>
    <dbReference type="NCBI Taxonomy" id="35841"/>
    <lineage>
        <taxon>Bacteria</taxon>
        <taxon>Bacillati</taxon>
        <taxon>Bacillota</taxon>
        <taxon>Bacilli</taxon>
        <taxon>Bacillales</taxon>
        <taxon>Bacillaceae</taxon>
        <taxon>Caldibacillus</taxon>
    </lineage>
</organism>
<dbReference type="Proteomes" id="UP000032076">
    <property type="component" value="Unassembled WGS sequence"/>
</dbReference>
<dbReference type="SUPFAM" id="SSF52833">
    <property type="entry name" value="Thioredoxin-like"/>
    <property type="match status" value="1"/>
</dbReference>
<feature type="chain" id="PRO_5044364450" description="Thioredoxin domain-containing protein" evidence="4">
    <location>
        <begin position="25"/>
        <end position="136"/>
    </location>
</feature>
<dbReference type="PANTHER" id="PTHR45663">
    <property type="entry name" value="GEO12009P1"/>
    <property type="match status" value="1"/>
</dbReference>
<dbReference type="AlphaFoldDB" id="A0A090KQP2"/>
<proteinExistence type="inferred from homology"/>
<keyword evidence="9" id="KW-1185">Reference proteome</keyword>
<keyword evidence="2" id="KW-1015">Disulfide bond</keyword>
<evidence type="ECO:0000256" key="4">
    <source>
        <dbReference type="SAM" id="SignalP"/>
    </source>
</evidence>
<protein>
    <recommendedName>
        <fullName evidence="5">Thioredoxin domain-containing protein</fullName>
    </recommendedName>
</protein>
<evidence type="ECO:0000313" key="6">
    <source>
        <dbReference type="EMBL" id="CEE00984.1"/>
    </source>
</evidence>
<keyword evidence="3" id="KW-0676">Redox-active center</keyword>
<evidence type="ECO:0000256" key="2">
    <source>
        <dbReference type="ARBA" id="ARBA00023157"/>
    </source>
</evidence>
<evidence type="ECO:0000313" key="7">
    <source>
        <dbReference type="EMBL" id="KIO73847.1"/>
    </source>
</evidence>
<name>A0A090KQP2_9BACI</name>
<dbReference type="InterPro" id="IPR036249">
    <property type="entry name" value="Thioredoxin-like_sf"/>
</dbReference>
<dbReference type="Pfam" id="PF00085">
    <property type="entry name" value="Thioredoxin"/>
    <property type="match status" value="1"/>
</dbReference>
<evidence type="ECO:0000313" key="8">
    <source>
        <dbReference type="Proteomes" id="UP000032076"/>
    </source>
</evidence>
<dbReference type="EMBL" id="CCRF01000039">
    <property type="protein sequence ID" value="CEE00984.1"/>
    <property type="molecule type" value="Genomic_DNA"/>
</dbReference>
<evidence type="ECO:0000256" key="3">
    <source>
        <dbReference type="ARBA" id="ARBA00023284"/>
    </source>
</evidence>
<dbReference type="CDD" id="cd02947">
    <property type="entry name" value="TRX_family"/>
    <property type="match status" value="1"/>
</dbReference>
<comment type="similarity">
    <text evidence="1">Belongs to the thioredoxin family.</text>
</comment>
<reference evidence="6 9" key="1">
    <citation type="submission" date="2014-07" db="EMBL/GenBank/DDBJ databases">
        <authorList>
            <person name="Wibberg Daniel"/>
        </authorList>
    </citation>
    <scope>NUCLEOTIDE SEQUENCE [LARGE SCALE GENOMIC DNA]</scope>
</reference>
<keyword evidence="4" id="KW-0732">Signal</keyword>
<dbReference type="EMBL" id="JXLU01000020">
    <property type="protein sequence ID" value="KIO73847.1"/>
    <property type="molecule type" value="Genomic_DNA"/>
</dbReference>